<evidence type="ECO:0000313" key="2">
    <source>
        <dbReference type="Proteomes" id="UP000666369"/>
    </source>
</evidence>
<sequence length="108" mass="11814">MSLLLGMSLARAATLTTPSFIVEVTVNCEEGNVTCDDVGYVGTSKKTGKRIKLHGKTMHTLCADGVTPCRFLGYEFRNGKTNYQVLDDGTLLVVQGKKTLLNEKGEWQ</sequence>
<dbReference type="EMBL" id="JAADJT010000010">
    <property type="protein sequence ID" value="NGZ86842.1"/>
    <property type="molecule type" value="Genomic_DNA"/>
</dbReference>
<accession>A0ABX0FQU6</accession>
<evidence type="ECO:0008006" key="3">
    <source>
        <dbReference type="Google" id="ProtNLM"/>
    </source>
</evidence>
<proteinExistence type="predicted"/>
<dbReference type="RefSeq" id="WP_166106678.1">
    <property type="nucleotide sequence ID" value="NZ_JAADJT010000010.1"/>
</dbReference>
<reference evidence="2" key="1">
    <citation type="submission" date="2023-07" db="EMBL/GenBank/DDBJ databases">
        <title>Duganella aceri sp. nov., isolated from tree sap.</title>
        <authorList>
            <person name="Kim I.S."/>
        </authorList>
    </citation>
    <scope>NUCLEOTIDE SEQUENCE [LARGE SCALE GENOMIC DNA]</scope>
    <source>
        <strain evidence="2">SAP-35</strain>
    </source>
</reference>
<gene>
    <name evidence="1" type="ORF">GW587_21575</name>
</gene>
<evidence type="ECO:0000313" key="1">
    <source>
        <dbReference type="EMBL" id="NGZ86842.1"/>
    </source>
</evidence>
<comment type="caution">
    <text evidence="1">The sequence shown here is derived from an EMBL/GenBank/DDBJ whole genome shotgun (WGS) entry which is preliminary data.</text>
</comment>
<protein>
    <recommendedName>
        <fullName evidence="3">DUF2845 domain-containing protein</fullName>
    </recommendedName>
</protein>
<organism evidence="1 2">
    <name type="scientific">Duganella aceris</name>
    <dbReference type="NCBI Taxonomy" id="2703883"/>
    <lineage>
        <taxon>Bacteria</taxon>
        <taxon>Pseudomonadati</taxon>
        <taxon>Pseudomonadota</taxon>
        <taxon>Betaproteobacteria</taxon>
        <taxon>Burkholderiales</taxon>
        <taxon>Oxalobacteraceae</taxon>
        <taxon>Telluria group</taxon>
        <taxon>Duganella</taxon>
    </lineage>
</organism>
<keyword evidence="2" id="KW-1185">Reference proteome</keyword>
<name>A0ABX0FQU6_9BURK</name>
<dbReference type="Proteomes" id="UP000666369">
    <property type="component" value="Unassembled WGS sequence"/>
</dbReference>